<dbReference type="AlphaFoldDB" id="A0A0G4EBV5"/>
<reference evidence="2 3" key="1">
    <citation type="submission" date="2014-11" db="EMBL/GenBank/DDBJ databases">
        <authorList>
            <person name="Zhu J."/>
            <person name="Qi W."/>
            <person name="Song R."/>
        </authorList>
    </citation>
    <scope>NUCLEOTIDE SEQUENCE [LARGE SCALE GENOMIC DNA]</scope>
</reference>
<organism evidence="2 3">
    <name type="scientific">Vitrella brassicaformis (strain CCMP3155)</name>
    <dbReference type="NCBI Taxonomy" id="1169540"/>
    <lineage>
        <taxon>Eukaryota</taxon>
        <taxon>Sar</taxon>
        <taxon>Alveolata</taxon>
        <taxon>Colpodellida</taxon>
        <taxon>Vitrellaceae</taxon>
        <taxon>Vitrella</taxon>
    </lineage>
</organism>
<feature type="region of interest" description="Disordered" evidence="1">
    <location>
        <begin position="428"/>
        <end position="451"/>
    </location>
</feature>
<protein>
    <submittedName>
        <fullName evidence="2">Uncharacterized protein</fullName>
    </submittedName>
</protein>
<evidence type="ECO:0000256" key="1">
    <source>
        <dbReference type="SAM" id="MobiDB-lite"/>
    </source>
</evidence>
<dbReference type="VEuPathDB" id="CryptoDB:Vbra_20096"/>
<dbReference type="InParanoid" id="A0A0G4EBV5"/>
<evidence type="ECO:0000313" key="2">
    <source>
        <dbReference type="EMBL" id="CEL92785.1"/>
    </source>
</evidence>
<keyword evidence="3" id="KW-1185">Reference proteome</keyword>
<gene>
    <name evidence="2" type="ORF">Vbra_20096</name>
</gene>
<accession>A0A0G4EBV5</accession>
<dbReference type="EMBL" id="CDMY01000113">
    <property type="protein sequence ID" value="CEL92785.1"/>
    <property type="molecule type" value="Genomic_DNA"/>
</dbReference>
<sequence length="451" mass="50313">MEQGKTPTTEPGRKEEDLLAELHEISGAYRRRIQKRQEVEDAYEACMALKAANEKREEAINRRRGEQQKKRAVDEHDLAIDAAVAAYIAANRDAEIVLRHSAPPRPRQTFATHARIVLKQPPAAAGGTVYLDNLAGDYVRGAATACRVDPTRPDHVFDGNRLIIGSRRAPLRTLRWFEQLPQGSIPHQRYRPWFDTKSGMYDLQSLLPPREDGRPALPNAAYRHGDGRKVQASPLSVDYYENLNNLDIHTWINRHAENSSALFLAEVRGNGVAGRLQTLTAMGGRVRGVIFQERVELLADGHSIPTGCPQCRWSGVTGPMSTRFAAVAATASSTATSWLPASQRERPTPTSTTTSRRPIAAFILYFGVDFFYSSARMLKGSTLSRKKAPKVTCPSTEQSSETTRRICSGMPIMEGTPACMRSWKGAIVEEKEKEKEREQRRWPHAQPPLPP</sequence>
<dbReference type="Proteomes" id="UP000041254">
    <property type="component" value="Unassembled WGS sequence"/>
</dbReference>
<evidence type="ECO:0000313" key="3">
    <source>
        <dbReference type="Proteomes" id="UP000041254"/>
    </source>
</evidence>
<proteinExistence type="predicted"/>
<feature type="compositionally biased region" description="Basic and acidic residues" evidence="1">
    <location>
        <begin position="428"/>
        <end position="441"/>
    </location>
</feature>
<name>A0A0G4EBV5_VITBC</name>